<sequence>MEPNHTCEWGQSAKITASKKCSNTIKGLGEKKVSEEGITFAIETRDTCGDKHEIIKRPFNGRRRQEAFHVLKTEGSGKCRKHEVRRLMLPGDIEPPILPGTDVLRQARREGIDKNLGIDKLEGRDIVRSIEDMNLSPQYCGLIQEGGLPFRVLYGSRAQFHLYQEYHRLKGNWPTICVDETGGLVSKLQRRNGTKSGHIFLYAIVINFNGTTACVYQMLSERHDSVTIMSWFFRWIQNGTQIPKEAICDYSRALLMGITMAFNKQPIKAYISDRFREISHSCRIAKEPTLHTHEDSMIDLIETPTPKEAQKKLESYILKGNINDDSQEYDKEKKRDAPFRRQFAEDENDGDSEPEMDA</sequence>
<protein>
    <submittedName>
        <fullName evidence="2">KDa protein in nof-fb transposable element</fullName>
    </submittedName>
</protein>
<feature type="non-terminal residue" evidence="2">
    <location>
        <position position="358"/>
    </location>
</feature>
<dbReference type="EMBL" id="LBMM01007646">
    <property type="protein sequence ID" value="KMQ89547.1"/>
    <property type="molecule type" value="Genomic_DNA"/>
</dbReference>
<keyword evidence="3" id="KW-1185">Reference proteome</keyword>
<feature type="compositionally biased region" description="Acidic residues" evidence="1">
    <location>
        <begin position="345"/>
        <end position="358"/>
    </location>
</feature>
<evidence type="ECO:0000313" key="2">
    <source>
        <dbReference type="EMBL" id="KMQ89547.1"/>
    </source>
</evidence>
<feature type="region of interest" description="Disordered" evidence="1">
    <location>
        <begin position="323"/>
        <end position="358"/>
    </location>
</feature>
<reference evidence="2 3" key="1">
    <citation type="submission" date="2015-04" db="EMBL/GenBank/DDBJ databases">
        <title>Lasius niger genome sequencing.</title>
        <authorList>
            <person name="Konorov E.A."/>
            <person name="Nikitin M.A."/>
            <person name="Kirill M.V."/>
            <person name="Chang P."/>
        </authorList>
    </citation>
    <scope>NUCLEOTIDE SEQUENCE [LARGE SCALE GENOMIC DNA]</scope>
    <source>
        <tissue evidence="2">Whole</tissue>
    </source>
</reference>
<dbReference type="Proteomes" id="UP000036403">
    <property type="component" value="Unassembled WGS sequence"/>
</dbReference>
<name>A0A0J7KGZ3_LASNI</name>
<proteinExistence type="predicted"/>
<evidence type="ECO:0000256" key="1">
    <source>
        <dbReference type="SAM" id="MobiDB-lite"/>
    </source>
</evidence>
<dbReference type="AlphaFoldDB" id="A0A0J7KGZ3"/>
<dbReference type="OrthoDB" id="7617263at2759"/>
<dbReference type="PaxDb" id="67767-A0A0J7KGZ3"/>
<gene>
    <name evidence="2" type="ORF">RF55_10811</name>
</gene>
<comment type="caution">
    <text evidence="2">The sequence shown here is derived from an EMBL/GenBank/DDBJ whole genome shotgun (WGS) entry which is preliminary data.</text>
</comment>
<accession>A0A0J7KGZ3</accession>
<evidence type="ECO:0000313" key="3">
    <source>
        <dbReference type="Proteomes" id="UP000036403"/>
    </source>
</evidence>
<organism evidence="2 3">
    <name type="scientific">Lasius niger</name>
    <name type="common">Black garden ant</name>
    <dbReference type="NCBI Taxonomy" id="67767"/>
    <lineage>
        <taxon>Eukaryota</taxon>
        <taxon>Metazoa</taxon>
        <taxon>Ecdysozoa</taxon>
        <taxon>Arthropoda</taxon>
        <taxon>Hexapoda</taxon>
        <taxon>Insecta</taxon>
        <taxon>Pterygota</taxon>
        <taxon>Neoptera</taxon>
        <taxon>Endopterygota</taxon>
        <taxon>Hymenoptera</taxon>
        <taxon>Apocrita</taxon>
        <taxon>Aculeata</taxon>
        <taxon>Formicoidea</taxon>
        <taxon>Formicidae</taxon>
        <taxon>Formicinae</taxon>
        <taxon>Lasius</taxon>
        <taxon>Lasius</taxon>
    </lineage>
</organism>
<feature type="compositionally biased region" description="Basic and acidic residues" evidence="1">
    <location>
        <begin position="328"/>
        <end position="344"/>
    </location>
</feature>